<feature type="region of interest" description="Disordered" evidence="2">
    <location>
        <begin position="246"/>
        <end position="299"/>
    </location>
</feature>
<protein>
    <submittedName>
        <fullName evidence="6">Basic amino acid ABC transporter substrate-binding protein</fullName>
    </submittedName>
</protein>
<name>A0A9D1EW51_9FIRM</name>
<sequence>MKKLIAAALVAGMVFSVSSMSLYAEEGGTLVMATNAEFPPYEYHDGDEIVGIDAEVAAAIADELGMTLEIQDMAFDSILAAVQSGKADMGVAGMTVTEDRLKNVNFTDTYAEAAQVIIVQEGSEIAGPDDLEGKVVGVQLGTTGDLYCDDVNPQSVERYNKGFEAVQALLQGKIDAVVIDREPAKVFVEENEGLEIVDEAFTEEEYAIAIAKDNTELLDKVNDALATLKESGELQEIIDKYINTDTDASATEEGTEAESAAEETESESETAAEETDAESETAAEETESETAAEETEAAE</sequence>
<evidence type="ECO:0000313" key="6">
    <source>
        <dbReference type="EMBL" id="HIS33083.1"/>
    </source>
</evidence>
<comment type="caution">
    <text evidence="6">The sequence shown here is derived from an EMBL/GenBank/DDBJ whole genome shotgun (WGS) entry which is preliminary data.</text>
</comment>
<evidence type="ECO:0000313" key="7">
    <source>
        <dbReference type="Proteomes" id="UP000823935"/>
    </source>
</evidence>
<feature type="domain" description="Ionotropic glutamate receptor C-terminal" evidence="5">
    <location>
        <begin position="29"/>
        <end position="244"/>
    </location>
</feature>
<dbReference type="Pfam" id="PF00497">
    <property type="entry name" value="SBP_bac_3"/>
    <property type="match status" value="1"/>
</dbReference>
<proteinExistence type="predicted"/>
<reference evidence="6" key="1">
    <citation type="submission" date="2020-10" db="EMBL/GenBank/DDBJ databases">
        <authorList>
            <person name="Gilroy R."/>
        </authorList>
    </citation>
    <scope>NUCLEOTIDE SEQUENCE</scope>
    <source>
        <strain evidence="6">CHK190-19873</strain>
    </source>
</reference>
<dbReference type="GO" id="GO:0016020">
    <property type="term" value="C:membrane"/>
    <property type="evidence" value="ECO:0007669"/>
    <property type="project" value="InterPro"/>
</dbReference>
<dbReference type="EMBL" id="DVIQ01000111">
    <property type="protein sequence ID" value="HIS33083.1"/>
    <property type="molecule type" value="Genomic_DNA"/>
</dbReference>
<dbReference type="SUPFAM" id="SSF53850">
    <property type="entry name" value="Periplasmic binding protein-like II"/>
    <property type="match status" value="1"/>
</dbReference>
<dbReference type="PANTHER" id="PTHR35936">
    <property type="entry name" value="MEMBRANE-BOUND LYTIC MUREIN TRANSGLYCOSYLASE F"/>
    <property type="match status" value="1"/>
</dbReference>
<reference evidence="6" key="2">
    <citation type="journal article" date="2021" name="PeerJ">
        <title>Extensive microbial diversity within the chicken gut microbiome revealed by metagenomics and culture.</title>
        <authorList>
            <person name="Gilroy R."/>
            <person name="Ravi A."/>
            <person name="Getino M."/>
            <person name="Pursley I."/>
            <person name="Horton D.L."/>
            <person name="Alikhan N.F."/>
            <person name="Baker D."/>
            <person name="Gharbi K."/>
            <person name="Hall N."/>
            <person name="Watson M."/>
            <person name="Adriaenssens E.M."/>
            <person name="Foster-Nyarko E."/>
            <person name="Jarju S."/>
            <person name="Secka A."/>
            <person name="Antonio M."/>
            <person name="Oren A."/>
            <person name="Chaudhuri R.R."/>
            <person name="La Ragione R."/>
            <person name="Hildebrand F."/>
            <person name="Pallen M.J."/>
        </authorList>
    </citation>
    <scope>NUCLEOTIDE SEQUENCE</scope>
    <source>
        <strain evidence="6">CHK190-19873</strain>
    </source>
</reference>
<dbReference type="Proteomes" id="UP000823935">
    <property type="component" value="Unassembled WGS sequence"/>
</dbReference>
<dbReference type="SMART" id="SM00062">
    <property type="entry name" value="PBPb"/>
    <property type="match status" value="1"/>
</dbReference>
<dbReference type="InterPro" id="IPR001320">
    <property type="entry name" value="Iontro_rcpt_C"/>
</dbReference>
<dbReference type="PANTHER" id="PTHR35936:SF17">
    <property type="entry name" value="ARGININE-BINDING EXTRACELLULAR PROTEIN ARTP"/>
    <property type="match status" value="1"/>
</dbReference>
<dbReference type="AlphaFoldDB" id="A0A9D1EW51"/>
<dbReference type="InterPro" id="IPR001638">
    <property type="entry name" value="Solute-binding_3/MltF_N"/>
</dbReference>
<evidence type="ECO:0000256" key="3">
    <source>
        <dbReference type="SAM" id="SignalP"/>
    </source>
</evidence>
<feature type="chain" id="PRO_5038843646" evidence="3">
    <location>
        <begin position="25"/>
        <end position="299"/>
    </location>
</feature>
<feature type="signal peptide" evidence="3">
    <location>
        <begin position="1"/>
        <end position="24"/>
    </location>
</feature>
<organism evidence="6 7">
    <name type="scientific">Candidatus Limivivens intestinipullorum</name>
    <dbReference type="NCBI Taxonomy" id="2840858"/>
    <lineage>
        <taxon>Bacteria</taxon>
        <taxon>Bacillati</taxon>
        <taxon>Bacillota</taxon>
        <taxon>Clostridia</taxon>
        <taxon>Lachnospirales</taxon>
        <taxon>Lachnospiraceae</taxon>
        <taxon>Lachnospiraceae incertae sedis</taxon>
        <taxon>Candidatus Limivivens</taxon>
    </lineage>
</organism>
<dbReference type="CDD" id="cd13624">
    <property type="entry name" value="PBP2_Arg_Lys_His"/>
    <property type="match status" value="1"/>
</dbReference>
<feature type="compositionally biased region" description="Acidic residues" evidence="2">
    <location>
        <begin position="253"/>
        <end position="299"/>
    </location>
</feature>
<evidence type="ECO:0000256" key="1">
    <source>
        <dbReference type="ARBA" id="ARBA00022729"/>
    </source>
</evidence>
<keyword evidence="1 3" id="KW-0732">Signal</keyword>
<evidence type="ECO:0000256" key="2">
    <source>
        <dbReference type="SAM" id="MobiDB-lite"/>
    </source>
</evidence>
<feature type="domain" description="Solute-binding protein family 3/N-terminal" evidence="4">
    <location>
        <begin position="29"/>
        <end position="245"/>
    </location>
</feature>
<dbReference type="Gene3D" id="3.40.190.10">
    <property type="entry name" value="Periplasmic binding protein-like II"/>
    <property type="match status" value="2"/>
</dbReference>
<gene>
    <name evidence="6" type="ORF">IAB44_16285</name>
</gene>
<evidence type="ECO:0000259" key="4">
    <source>
        <dbReference type="SMART" id="SM00062"/>
    </source>
</evidence>
<dbReference type="GO" id="GO:0015276">
    <property type="term" value="F:ligand-gated monoatomic ion channel activity"/>
    <property type="evidence" value="ECO:0007669"/>
    <property type="project" value="InterPro"/>
</dbReference>
<evidence type="ECO:0000259" key="5">
    <source>
        <dbReference type="SMART" id="SM00079"/>
    </source>
</evidence>
<dbReference type="SMART" id="SM00079">
    <property type="entry name" value="PBPe"/>
    <property type="match status" value="1"/>
</dbReference>
<accession>A0A9D1EW51</accession>